<sequence length="75" mass="7754">MSNVLESVKENCGGFRQTVTTTSCIIVFLALVALGVALFLLGIINAALLAAIIILALIVLLLCAVLFDGGIGDCF</sequence>
<keyword evidence="1" id="KW-0812">Transmembrane</keyword>
<dbReference type="HOGENOM" id="CLU_2665175_0_0_9"/>
<evidence type="ECO:0000313" key="3">
    <source>
        <dbReference type="Proteomes" id="UP000009234"/>
    </source>
</evidence>
<reference evidence="3" key="1">
    <citation type="submission" date="2011-05" db="EMBL/GenBank/DDBJ databases">
        <title>Complete sequence of Desulfotomaculum ruminis DSM 2154.</title>
        <authorList>
            <person name="Lucas S."/>
            <person name="Copeland A."/>
            <person name="Lapidus A."/>
            <person name="Cheng J.-F."/>
            <person name="Goodwin L."/>
            <person name="Pitluck S."/>
            <person name="Lu M."/>
            <person name="Detter J.C."/>
            <person name="Han C."/>
            <person name="Tapia R."/>
            <person name="Land M."/>
            <person name="Hauser L."/>
            <person name="Kyrpides N."/>
            <person name="Ivanova N."/>
            <person name="Mikhailova N."/>
            <person name="Pagani I."/>
            <person name="Stams A.J.M."/>
            <person name="Plugge C.M."/>
            <person name="Muyzer G."/>
            <person name="Kuever J."/>
            <person name="Parshina S.N."/>
            <person name="Ivanova A.E."/>
            <person name="Nazina T.N."/>
            <person name="Brambilla E."/>
            <person name="Spring S."/>
            <person name="Klenk H.-P."/>
            <person name="Woyke T."/>
        </authorList>
    </citation>
    <scope>NUCLEOTIDE SEQUENCE [LARGE SCALE GENOMIC DNA]</scope>
    <source>
        <strain evidence="3">ATCC 23193 / DSM 2154 / NCIB 8452 / DL</strain>
    </source>
</reference>
<dbReference type="KEGG" id="dru:Desru_0157"/>
<accession>F6DMP8</accession>
<reference evidence="2 3" key="2">
    <citation type="journal article" date="2012" name="Stand. Genomic Sci.">
        <title>Complete genome sequence of the sulfate-reducing firmicute Desulfotomaculum ruminis type strain (DL(T)).</title>
        <authorList>
            <person name="Spring S."/>
            <person name="Visser M."/>
            <person name="Lu M."/>
            <person name="Copeland A."/>
            <person name="Lapidus A."/>
            <person name="Lucas S."/>
            <person name="Cheng J.F."/>
            <person name="Han C."/>
            <person name="Tapia R."/>
            <person name="Goodwin L.A."/>
            <person name="Pitluck S."/>
            <person name="Ivanova N."/>
            <person name="Land M."/>
            <person name="Hauser L."/>
            <person name="Larimer F."/>
            <person name="Rohde M."/>
            <person name="Goker M."/>
            <person name="Detter J.C."/>
            <person name="Kyrpides N.C."/>
            <person name="Woyke T."/>
            <person name="Schaap P.J."/>
            <person name="Plugge C.M."/>
            <person name="Muyzer G."/>
            <person name="Kuever J."/>
            <person name="Pereira I.A."/>
            <person name="Parshina S.N."/>
            <person name="Bernier-Latmani R."/>
            <person name="Stams A.J."/>
            <person name="Klenk H.P."/>
        </authorList>
    </citation>
    <scope>NUCLEOTIDE SEQUENCE [LARGE SCALE GENOMIC DNA]</scope>
    <source>
        <strain evidence="3">ATCC 23193 / DSM 2154 / NCIB 8452 / DL</strain>
    </source>
</reference>
<organism evidence="2 3">
    <name type="scientific">Desulforamulus ruminis (strain ATCC 23193 / DSM 2154 / NCIMB 8452 / DL)</name>
    <name type="common">Desulfotomaculum ruminis</name>
    <dbReference type="NCBI Taxonomy" id="696281"/>
    <lineage>
        <taxon>Bacteria</taxon>
        <taxon>Bacillati</taxon>
        <taxon>Bacillota</taxon>
        <taxon>Clostridia</taxon>
        <taxon>Eubacteriales</taxon>
        <taxon>Peptococcaceae</taxon>
        <taxon>Desulforamulus</taxon>
    </lineage>
</organism>
<protein>
    <submittedName>
        <fullName evidence="2">Uncharacterized protein</fullName>
    </submittedName>
</protein>
<keyword evidence="3" id="KW-1185">Reference proteome</keyword>
<feature type="transmembrane region" description="Helical" evidence="1">
    <location>
        <begin position="20"/>
        <end position="41"/>
    </location>
</feature>
<dbReference type="RefSeq" id="WP_013840238.1">
    <property type="nucleotide sequence ID" value="NC_015589.1"/>
</dbReference>
<gene>
    <name evidence="2" type="ordered locus">Desru_0157</name>
</gene>
<feature type="transmembrane region" description="Helical" evidence="1">
    <location>
        <begin position="48"/>
        <end position="67"/>
    </location>
</feature>
<dbReference type="STRING" id="696281.Desru_0157"/>
<dbReference type="AlphaFoldDB" id="F6DMP8"/>
<proteinExistence type="predicted"/>
<keyword evidence="1" id="KW-1133">Transmembrane helix</keyword>
<keyword evidence="1" id="KW-0472">Membrane</keyword>
<name>F6DMP8_DESRL</name>
<dbReference type="EMBL" id="CP002780">
    <property type="protein sequence ID" value="AEG58456.1"/>
    <property type="molecule type" value="Genomic_DNA"/>
</dbReference>
<evidence type="ECO:0000313" key="2">
    <source>
        <dbReference type="EMBL" id="AEG58456.1"/>
    </source>
</evidence>
<evidence type="ECO:0000256" key="1">
    <source>
        <dbReference type="SAM" id="Phobius"/>
    </source>
</evidence>
<dbReference type="Proteomes" id="UP000009234">
    <property type="component" value="Chromosome"/>
</dbReference>